<accession>A0A2Z6LS36</accession>
<reference evidence="2" key="1">
    <citation type="journal article" date="2017" name="Front. Plant Sci.">
        <title>Climate Clever Clovers: New Paradigm to Reduce the Environmental Footprint of Ruminants by Breeding Low Methanogenic Forages Utilizing Haplotype Variation.</title>
        <authorList>
            <person name="Kaur P."/>
            <person name="Appels R."/>
            <person name="Bayer P.E."/>
            <person name="Keeble-Gagnere G."/>
            <person name="Wang J."/>
            <person name="Hirakawa H."/>
            <person name="Shirasawa K."/>
            <person name="Vercoe P."/>
            <person name="Stefanova K."/>
            <person name="Durmic Z."/>
            <person name="Nichols P."/>
            <person name="Revell C."/>
            <person name="Isobe S.N."/>
            <person name="Edwards D."/>
            <person name="Erskine W."/>
        </authorList>
    </citation>
    <scope>NUCLEOTIDE SEQUENCE [LARGE SCALE GENOMIC DNA]</scope>
    <source>
        <strain evidence="2">cv. Daliak</strain>
    </source>
</reference>
<dbReference type="EMBL" id="DF973232">
    <property type="protein sequence ID" value="GAU21516.1"/>
    <property type="molecule type" value="Genomic_DNA"/>
</dbReference>
<evidence type="ECO:0000313" key="1">
    <source>
        <dbReference type="EMBL" id="GAU21516.1"/>
    </source>
</evidence>
<dbReference type="PANTHER" id="PTHR33193:SF73">
    <property type="entry name" value="DUF3511 DOMAIN PROTEIN"/>
    <property type="match status" value="1"/>
</dbReference>
<dbReference type="InterPro" id="IPR021899">
    <property type="entry name" value="DUF3511"/>
</dbReference>
<organism evidence="1 2">
    <name type="scientific">Trifolium subterraneum</name>
    <name type="common">Subterranean clover</name>
    <dbReference type="NCBI Taxonomy" id="3900"/>
    <lineage>
        <taxon>Eukaryota</taxon>
        <taxon>Viridiplantae</taxon>
        <taxon>Streptophyta</taxon>
        <taxon>Embryophyta</taxon>
        <taxon>Tracheophyta</taxon>
        <taxon>Spermatophyta</taxon>
        <taxon>Magnoliopsida</taxon>
        <taxon>eudicotyledons</taxon>
        <taxon>Gunneridae</taxon>
        <taxon>Pentapetalae</taxon>
        <taxon>rosids</taxon>
        <taxon>fabids</taxon>
        <taxon>Fabales</taxon>
        <taxon>Fabaceae</taxon>
        <taxon>Papilionoideae</taxon>
        <taxon>50 kb inversion clade</taxon>
        <taxon>NPAAA clade</taxon>
        <taxon>Hologalegina</taxon>
        <taxon>IRL clade</taxon>
        <taxon>Trifolieae</taxon>
        <taxon>Trifolium</taxon>
    </lineage>
</organism>
<keyword evidence="2" id="KW-1185">Reference proteome</keyword>
<proteinExistence type="predicted"/>
<sequence length="117" mass="13721">MEAIGHGQTRSLYGDTNLYDHRDGRVGTLYEKEMTVVRTRDKNSRYCSYYEPPPPPRKWGGEITKKPSPSSSWWNDREMKRKRRVAAYKLFAAQGKVKYSLQKGFHNFKKTCKKIVT</sequence>
<dbReference type="AlphaFoldDB" id="A0A2Z6LS36"/>
<evidence type="ECO:0008006" key="3">
    <source>
        <dbReference type="Google" id="ProtNLM"/>
    </source>
</evidence>
<dbReference type="Pfam" id="PF12023">
    <property type="entry name" value="DUF3511"/>
    <property type="match status" value="1"/>
</dbReference>
<name>A0A2Z6LS36_TRISU</name>
<evidence type="ECO:0000313" key="2">
    <source>
        <dbReference type="Proteomes" id="UP000242715"/>
    </source>
</evidence>
<dbReference type="Proteomes" id="UP000242715">
    <property type="component" value="Unassembled WGS sequence"/>
</dbReference>
<dbReference type="PANTHER" id="PTHR33193">
    <property type="entry name" value="DOMAIN PROTEIN, PUTATIVE (DUF3511)-RELATED"/>
    <property type="match status" value="1"/>
</dbReference>
<protein>
    <recommendedName>
        <fullName evidence="3">DUF3511 domain-containing protein</fullName>
    </recommendedName>
</protein>
<gene>
    <name evidence="1" type="ORF">TSUD_34790</name>
</gene>
<dbReference type="OrthoDB" id="660385at2759"/>